<reference evidence="1 2" key="1">
    <citation type="submission" date="2017-10" db="EMBL/GenBank/DDBJ databases">
        <title>Comparative genomics in systemic dimorphic fungi from Ajellomycetaceae.</title>
        <authorList>
            <person name="Munoz J.F."/>
            <person name="Mcewen J.G."/>
            <person name="Clay O.K."/>
            <person name="Cuomo C.A."/>
        </authorList>
    </citation>
    <scope>NUCLEOTIDE SEQUENCE [LARGE SCALE GENOMIC DNA]</scope>
    <source>
        <strain evidence="1 2">UAMH4076</strain>
    </source>
</reference>
<dbReference type="AlphaFoldDB" id="A0A2B7ZNJ6"/>
<name>A0A2B7ZNJ6_9EURO</name>
<sequence>MHSIRTPLLRYWHEKLNLSRQTPLSWHHDRLREQLKEHHITNTRWQRLSETSDVLFAISRARYDGFPIRCNIPQYNIVREVMNSNKDNKLDQVASHHQIDPADFRKGDMSGEVSDRARDLSTNTTTSLASNAKAVVVGLYRVPGSGKTFLLNKLRRELEQEHFAFYEGSKVIATVVPGGLKAFHSLDEAKKLHWRQRAIDMIKKVCIASGKTAVITGHFMF</sequence>
<evidence type="ECO:0000313" key="1">
    <source>
        <dbReference type="EMBL" id="PGH35215.1"/>
    </source>
</evidence>
<protein>
    <submittedName>
        <fullName evidence="1">Uncharacterized protein</fullName>
    </submittedName>
</protein>
<organism evidence="1 2">
    <name type="scientific">[Emmonsia] crescens</name>
    <dbReference type="NCBI Taxonomy" id="73230"/>
    <lineage>
        <taxon>Eukaryota</taxon>
        <taxon>Fungi</taxon>
        <taxon>Dikarya</taxon>
        <taxon>Ascomycota</taxon>
        <taxon>Pezizomycotina</taxon>
        <taxon>Eurotiomycetes</taxon>
        <taxon>Eurotiomycetidae</taxon>
        <taxon>Onygenales</taxon>
        <taxon>Ajellomycetaceae</taxon>
        <taxon>Emergomyces</taxon>
    </lineage>
</organism>
<comment type="caution">
    <text evidence="1">The sequence shown here is derived from an EMBL/GenBank/DDBJ whole genome shotgun (WGS) entry which is preliminary data.</text>
</comment>
<dbReference type="SUPFAM" id="SSF52540">
    <property type="entry name" value="P-loop containing nucleoside triphosphate hydrolases"/>
    <property type="match status" value="1"/>
</dbReference>
<dbReference type="Gene3D" id="3.40.50.300">
    <property type="entry name" value="P-loop containing nucleotide triphosphate hydrolases"/>
    <property type="match status" value="1"/>
</dbReference>
<proteinExistence type="predicted"/>
<dbReference type="EMBL" id="PDND01000025">
    <property type="protein sequence ID" value="PGH35215.1"/>
    <property type="molecule type" value="Genomic_DNA"/>
</dbReference>
<dbReference type="Proteomes" id="UP000226031">
    <property type="component" value="Unassembled WGS sequence"/>
</dbReference>
<accession>A0A2B7ZNJ6</accession>
<dbReference type="InterPro" id="IPR027417">
    <property type="entry name" value="P-loop_NTPase"/>
</dbReference>
<dbReference type="Pfam" id="PF13207">
    <property type="entry name" value="AAA_17"/>
    <property type="match status" value="1"/>
</dbReference>
<gene>
    <name evidence="1" type="ORF">GX50_01911</name>
</gene>
<evidence type="ECO:0000313" key="2">
    <source>
        <dbReference type="Proteomes" id="UP000226031"/>
    </source>
</evidence>
<keyword evidence="2" id="KW-1185">Reference proteome</keyword>